<gene>
    <name evidence="2" type="ORF">C493_11542</name>
</gene>
<keyword evidence="3" id="KW-1185">Reference proteome</keyword>
<evidence type="ECO:0000313" key="3">
    <source>
        <dbReference type="Proteomes" id="UP000011602"/>
    </source>
</evidence>
<dbReference type="Proteomes" id="UP000011602">
    <property type="component" value="Unassembled WGS sequence"/>
</dbReference>
<reference evidence="2 3" key="1">
    <citation type="journal article" date="2014" name="PLoS Genet.">
        <title>Phylogenetically driven sequencing of extremely halophilic archaea reveals strategies for static and dynamic osmo-response.</title>
        <authorList>
            <person name="Becker E.A."/>
            <person name="Seitzer P.M."/>
            <person name="Tritt A."/>
            <person name="Larsen D."/>
            <person name="Krusor M."/>
            <person name="Yao A.I."/>
            <person name="Wu D."/>
            <person name="Madern D."/>
            <person name="Eisen J.A."/>
            <person name="Darling A.E."/>
            <person name="Facciotti M.T."/>
        </authorList>
    </citation>
    <scope>NUCLEOTIDE SEQUENCE [LARGE SCALE GENOMIC DNA]</scope>
    <source>
        <strain evidence="2 3">JCM 12255</strain>
    </source>
</reference>
<dbReference type="PATRIC" id="fig|1227499.3.peg.2358"/>
<dbReference type="EMBL" id="AOHZ01000051">
    <property type="protein sequence ID" value="ELY55113.1"/>
    <property type="molecule type" value="Genomic_DNA"/>
</dbReference>
<dbReference type="RefSeq" id="WP_007259588.1">
    <property type="nucleotide sequence ID" value="NZ_AOHZ01000051.1"/>
</dbReference>
<sequence>MSGISRRRLLAVSGVGLVGVAAGCTSSSDASDENGDEDDQTEDDAHTVSGGIIVDNLDDEAHTIDLLVEFDGEIEAWETETLEGGNSATLERDWDADREGFRVTARLNEGDPIDITPSGWNESDCLSIFVRITDDERMTYSSNTSPGHCDDGRDPDDADEE</sequence>
<feature type="region of interest" description="Disordered" evidence="1">
    <location>
        <begin position="136"/>
        <end position="161"/>
    </location>
</feature>
<dbReference type="OrthoDB" id="205445at2157"/>
<protein>
    <submittedName>
        <fullName evidence="2">Uncharacterized protein</fullName>
    </submittedName>
</protein>
<organism evidence="2 3">
    <name type="scientific">Natronolimnohabitans innermongolicus JCM 12255</name>
    <dbReference type="NCBI Taxonomy" id="1227499"/>
    <lineage>
        <taxon>Archaea</taxon>
        <taxon>Methanobacteriati</taxon>
        <taxon>Methanobacteriota</taxon>
        <taxon>Stenosarchaea group</taxon>
        <taxon>Halobacteria</taxon>
        <taxon>Halobacteriales</taxon>
        <taxon>Natrialbaceae</taxon>
        <taxon>Natronolimnohabitans</taxon>
    </lineage>
</organism>
<feature type="region of interest" description="Disordered" evidence="1">
    <location>
        <begin position="23"/>
        <end position="44"/>
    </location>
</feature>
<comment type="caution">
    <text evidence="2">The sequence shown here is derived from an EMBL/GenBank/DDBJ whole genome shotgun (WGS) entry which is preliminary data.</text>
</comment>
<dbReference type="eggNOG" id="arCOG00227">
    <property type="taxonomic scope" value="Archaea"/>
</dbReference>
<dbReference type="STRING" id="1227499.C493_11542"/>
<accession>L9X3G0</accession>
<proteinExistence type="predicted"/>
<dbReference type="AlphaFoldDB" id="L9X3G0"/>
<dbReference type="PROSITE" id="PS51318">
    <property type="entry name" value="TAT"/>
    <property type="match status" value="1"/>
</dbReference>
<dbReference type="PROSITE" id="PS51257">
    <property type="entry name" value="PROKAR_LIPOPROTEIN"/>
    <property type="match status" value="1"/>
</dbReference>
<evidence type="ECO:0000313" key="2">
    <source>
        <dbReference type="EMBL" id="ELY55113.1"/>
    </source>
</evidence>
<evidence type="ECO:0000256" key="1">
    <source>
        <dbReference type="SAM" id="MobiDB-lite"/>
    </source>
</evidence>
<feature type="compositionally biased region" description="Acidic residues" evidence="1">
    <location>
        <begin position="30"/>
        <end position="42"/>
    </location>
</feature>
<name>L9X3G0_9EURY</name>
<dbReference type="InterPro" id="IPR006311">
    <property type="entry name" value="TAT_signal"/>
</dbReference>